<dbReference type="Proteomes" id="UP000249218">
    <property type="component" value="Unassembled WGS sequence"/>
</dbReference>
<gene>
    <name evidence="1" type="primary">HaOG210521</name>
    <name evidence="1" type="ORF">B5X24_HaOG210521</name>
</gene>
<keyword evidence="2" id="KW-1185">Reference proteome</keyword>
<organism evidence="1 2">
    <name type="scientific">Helicoverpa armigera</name>
    <name type="common">Cotton bollworm</name>
    <name type="synonym">Heliothis armigera</name>
    <dbReference type="NCBI Taxonomy" id="29058"/>
    <lineage>
        <taxon>Eukaryota</taxon>
        <taxon>Metazoa</taxon>
        <taxon>Ecdysozoa</taxon>
        <taxon>Arthropoda</taxon>
        <taxon>Hexapoda</taxon>
        <taxon>Insecta</taxon>
        <taxon>Pterygota</taxon>
        <taxon>Neoptera</taxon>
        <taxon>Endopterygota</taxon>
        <taxon>Lepidoptera</taxon>
        <taxon>Glossata</taxon>
        <taxon>Ditrysia</taxon>
        <taxon>Noctuoidea</taxon>
        <taxon>Noctuidae</taxon>
        <taxon>Heliothinae</taxon>
        <taxon>Helicoverpa</taxon>
    </lineage>
</organism>
<reference evidence="1 2" key="1">
    <citation type="journal article" date="2017" name="BMC Biol.">
        <title>Genomic innovations, transcriptional plasticity and gene loss underlying the evolution and divergence of two highly polyphagous and invasive Helicoverpa pest species.</title>
        <authorList>
            <person name="Pearce S.L."/>
            <person name="Clarke D.F."/>
            <person name="East P.D."/>
            <person name="Elfekih S."/>
            <person name="Gordon K.H."/>
            <person name="Jermiin L.S."/>
            <person name="McGaughran A."/>
            <person name="Oakeshott J.G."/>
            <person name="Papanikolaou A."/>
            <person name="Perera O.P."/>
            <person name="Rane R.V."/>
            <person name="Richards S."/>
            <person name="Tay W.T."/>
            <person name="Walsh T.K."/>
            <person name="Anderson A."/>
            <person name="Anderson C.J."/>
            <person name="Asgari S."/>
            <person name="Board P.G."/>
            <person name="Bretschneider A."/>
            <person name="Campbell P.M."/>
            <person name="Chertemps T."/>
            <person name="Christeller J.T."/>
            <person name="Coppin C.W."/>
            <person name="Downes S.J."/>
            <person name="Duan G."/>
            <person name="Farnsworth C.A."/>
            <person name="Good R.T."/>
            <person name="Han L.B."/>
            <person name="Han Y.C."/>
            <person name="Hatje K."/>
            <person name="Horne I."/>
            <person name="Huang Y.P."/>
            <person name="Hughes D.S."/>
            <person name="Jacquin-Joly E."/>
            <person name="James W."/>
            <person name="Jhangiani S."/>
            <person name="Kollmar M."/>
            <person name="Kuwar S.S."/>
            <person name="Li S."/>
            <person name="Liu N.Y."/>
            <person name="Maibeche M.T."/>
            <person name="Miller J.R."/>
            <person name="Montagne N."/>
            <person name="Perry T."/>
            <person name="Qu J."/>
            <person name="Song S.V."/>
            <person name="Sutton G.G."/>
            <person name="Vogel H."/>
            <person name="Walenz B.P."/>
            <person name="Xu W."/>
            <person name="Zhang H.J."/>
            <person name="Zou Z."/>
            <person name="Batterham P."/>
            <person name="Edwards O.R."/>
            <person name="Feyereisen R."/>
            <person name="Gibbs R.A."/>
            <person name="Heckel D.G."/>
            <person name="McGrath A."/>
            <person name="Robin C."/>
            <person name="Scherer S.E."/>
            <person name="Worley K.C."/>
            <person name="Wu Y.D."/>
        </authorList>
    </citation>
    <scope>NUCLEOTIDE SEQUENCE [LARGE SCALE GENOMIC DNA]</scope>
    <source>
        <strain evidence="1">Harm_GR_Male_#8</strain>
        <tissue evidence="1">Whole organism</tissue>
    </source>
</reference>
<evidence type="ECO:0000313" key="1">
    <source>
        <dbReference type="EMBL" id="PZC72846.1"/>
    </source>
</evidence>
<dbReference type="OrthoDB" id="188352at2759"/>
<dbReference type="AlphaFoldDB" id="A0A2W1BJ30"/>
<sequence length="728" mass="82288">MSNKSSPSKAPILDLSSFCPSAFTLTFVVEVVGIDVWHDCNEGWLDLGPIDQGLKLTYQLYPGQIFEVEIVIWPHVAKVYYGNNYDWVRTWQFLERRWLTFTIRHAFPVRVMELRNFVATVVPHAGLGVLSATAKAEKATEVYLPPLRFNERRQFAQVVESEYPMKKYIEDMIWFRVVVYIPTSYMDGLFDKPYPVQDIRHQDAALFQVQNVILNRAVEEEVEELEVPTAPVKSSKLKLPVKQEKKKPVEVKYEIKLSGDWLLAGIGRVIPFQVVGDHPSDQGEIMVVISSTNLPAQDDYPVFFVNACNLTEIPTAHLKKHRFTHIYTRWTLSEEDHSSERQALNSKKLKTEINFNDHHAVPLSNVLASEIMSIFLDEPFRLELRGIRTPPPITEKPKFFGYEKGDRDFGIGVPPPFPNQDADILIAQTRIDARALTKINGTLNGEFPLYPPETYLVPLEREGICTNDINAVRAKVQPNLVIQPSVILEAQMTLELSMGLVGCKPPQLTQRYSRLFCLISDAAAIMTILRQITEINENVLISGSREGLLTGFGLDTGDTVMLYVEGPKEGQILRVWERTEDFHPIVKPIFSTSAKYRARLYPELLLAAMPFNILKMFVPLSVLLGLTPIYARPSLPLPTRTAVLKIGRLVASKFQWAPNHHEMPTPMELKSFRLELCVAPRPPPVIITDTTPKINNSPSCASIEKKSPTITVEIIDHKLSVSNSGDGL</sequence>
<accession>A0A2W1BJ30</accession>
<evidence type="ECO:0000313" key="2">
    <source>
        <dbReference type="Proteomes" id="UP000249218"/>
    </source>
</evidence>
<protein>
    <submittedName>
        <fullName evidence="1">Uncharacterized protein</fullName>
    </submittedName>
</protein>
<name>A0A2W1BJ30_HELAM</name>
<proteinExistence type="predicted"/>
<dbReference type="EMBL" id="KZ150150">
    <property type="protein sequence ID" value="PZC72846.1"/>
    <property type="molecule type" value="Genomic_DNA"/>
</dbReference>